<comment type="caution">
    <text evidence="1">The sequence shown here is derived from an EMBL/GenBank/DDBJ whole genome shotgun (WGS) entry which is preliminary data.</text>
</comment>
<dbReference type="Proteomes" id="UP000291591">
    <property type="component" value="Unassembled WGS sequence"/>
</dbReference>
<dbReference type="RefSeq" id="WP_130292957.1">
    <property type="nucleotide sequence ID" value="NZ_SHKL01000001.1"/>
</dbReference>
<name>A0A4Q7V572_PSEST</name>
<keyword evidence="2" id="KW-1185">Reference proteome</keyword>
<organism evidence="1 2">
    <name type="scientific">Pseudonocardia sediminis</name>
    <dbReference type="NCBI Taxonomy" id="1397368"/>
    <lineage>
        <taxon>Bacteria</taxon>
        <taxon>Bacillati</taxon>
        <taxon>Actinomycetota</taxon>
        <taxon>Actinomycetes</taxon>
        <taxon>Pseudonocardiales</taxon>
        <taxon>Pseudonocardiaceae</taxon>
        <taxon>Pseudonocardia</taxon>
    </lineage>
</organism>
<sequence length="81" mass="9037">MNHNRLMDTPDEPTTNGQCIIRSMRSVDPRHSWSTGFARTLAEELRHGVATGALTWGEADELLNRLRIVIDQAIDLTPLPG</sequence>
<gene>
    <name evidence="1" type="ORF">EV383_5811</name>
</gene>
<accession>A0A4Q7V572</accession>
<evidence type="ECO:0000313" key="2">
    <source>
        <dbReference type="Proteomes" id="UP000291591"/>
    </source>
</evidence>
<proteinExistence type="predicted"/>
<protein>
    <submittedName>
        <fullName evidence="1">Uncharacterized protein</fullName>
    </submittedName>
</protein>
<dbReference type="EMBL" id="SHKL01000001">
    <property type="protein sequence ID" value="RZT88858.1"/>
    <property type="molecule type" value="Genomic_DNA"/>
</dbReference>
<reference evidence="1 2" key="1">
    <citation type="submission" date="2019-02" db="EMBL/GenBank/DDBJ databases">
        <title>Sequencing the genomes of 1000 actinobacteria strains.</title>
        <authorList>
            <person name="Klenk H.-P."/>
        </authorList>
    </citation>
    <scope>NUCLEOTIDE SEQUENCE [LARGE SCALE GENOMIC DNA]</scope>
    <source>
        <strain evidence="1 2">DSM 45779</strain>
    </source>
</reference>
<dbReference type="OrthoDB" id="3579249at2"/>
<dbReference type="AlphaFoldDB" id="A0A4Q7V572"/>
<evidence type="ECO:0000313" key="1">
    <source>
        <dbReference type="EMBL" id="RZT88858.1"/>
    </source>
</evidence>